<accession>A0A397XRE0</accession>
<dbReference type="EMBL" id="CM010637">
    <property type="protein sequence ID" value="RID41220.1"/>
    <property type="molecule type" value="Genomic_DNA"/>
</dbReference>
<dbReference type="InterPro" id="IPR018200">
    <property type="entry name" value="USP_CS"/>
</dbReference>
<dbReference type="GO" id="GO:0016579">
    <property type="term" value="P:protein deubiquitination"/>
    <property type="evidence" value="ECO:0007669"/>
    <property type="project" value="InterPro"/>
</dbReference>
<name>A0A397XRE0_BRACM</name>
<dbReference type="GO" id="GO:0004843">
    <property type="term" value="F:cysteine-type deubiquitinase activity"/>
    <property type="evidence" value="ECO:0007669"/>
    <property type="project" value="UniProtKB-UniRule"/>
</dbReference>
<evidence type="ECO:0000259" key="4">
    <source>
        <dbReference type="PROSITE" id="PS50235"/>
    </source>
</evidence>
<dbReference type="Gene3D" id="3.90.70.10">
    <property type="entry name" value="Cysteine proteinases"/>
    <property type="match status" value="1"/>
</dbReference>
<feature type="compositionally biased region" description="Polar residues" evidence="3">
    <location>
        <begin position="489"/>
        <end position="499"/>
    </location>
</feature>
<feature type="region of interest" description="Disordered" evidence="3">
    <location>
        <begin position="769"/>
        <end position="818"/>
    </location>
</feature>
<proteinExistence type="inferred from homology"/>
<keyword evidence="2" id="KW-0378">Hydrolase</keyword>
<dbReference type="PROSITE" id="PS00972">
    <property type="entry name" value="USP_1"/>
    <property type="match status" value="1"/>
</dbReference>
<dbReference type="InterPro" id="IPR001394">
    <property type="entry name" value="Peptidase_C19_UCH"/>
</dbReference>
<feature type="region of interest" description="Disordered" evidence="3">
    <location>
        <begin position="958"/>
        <end position="982"/>
    </location>
</feature>
<dbReference type="PROSITE" id="PS00973">
    <property type="entry name" value="USP_2"/>
    <property type="match status" value="1"/>
</dbReference>
<feature type="region of interest" description="Disordered" evidence="3">
    <location>
        <begin position="49"/>
        <end position="72"/>
    </location>
</feature>
<feature type="region of interest" description="Disordered" evidence="3">
    <location>
        <begin position="717"/>
        <end position="741"/>
    </location>
</feature>
<gene>
    <name evidence="5" type="ORF">BRARA_J01197</name>
</gene>
<organism evidence="5 6">
    <name type="scientific">Brassica campestris</name>
    <name type="common">Field mustard</name>
    <dbReference type="NCBI Taxonomy" id="3711"/>
    <lineage>
        <taxon>Eukaryota</taxon>
        <taxon>Viridiplantae</taxon>
        <taxon>Streptophyta</taxon>
        <taxon>Embryophyta</taxon>
        <taxon>Tracheophyta</taxon>
        <taxon>Spermatophyta</taxon>
        <taxon>Magnoliopsida</taxon>
        <taxon>eudicotyledons</taxon>
        <taxon>Gunneridae</taxon>
        <taxon>Pentapetalae</taxon>
        <taxon>rosids</taxon>
        <taxon>malvids</taxon>
        <taxon>Brassicales</taxon>
        <taxon>Brassicaceae</taxon>
        <taxon>Brassiceae</taxon>
        <taxon>Brassica</taxon>
    </lineage>
</organism>
<feature type="domain" description="USP" evidence="4">
    <location>
        <begin position="90"/>
        <end position="393"/>
    </location>
</feature>
<dbReference type="PANTHER" id="PTHR24006">
    <property type="entry name" value="UBIQUITIN CARBOXYL-TERMINAL HYDROLASE"/>
    <property type="match status" value="1"/>
</dbReference>
<keyword evidence="2" id="KW-0645">Protease</keyword>
<keyword evidence="2" id="KW-0788">Thiol protease</keyword>
<evidence type="ECO:0000256" key="2">
    <source>
        <dbReference type="RuleBase" id="RU366025"/>
    </source>
</evidence>
<feature type="compositionally biased region" description="Polar residues" evidence="3">
    <location>
        <begin position="725"/>
        <end position="740"/>
    </location>
</feature>
<dbReference type="InterPro" id="IPR028889">
    <property type="entry name" value="USP"/>
</dbReference>
<feature type="region of interest" description="Disordered" evidence="3">
    <location>
        <begin position="571"/>
        <end position="597"/>
    </location>
</feature>
<feature type="compositionally biased region" description="Polar residues" evidence="3">
    <location>
        <begin position="794"/>
        <end position="805"/>
    </location>
</feature>
<evidence type="ECO:0000256" key="3">
    <source>
        <dbReference type="SAM" id="MobiDB-lite"/>
    </source>
</evidence>
<dbReference type="Pfam" id="PF00443">
    <property type="entry name" value="UCH"/>
    <property type="match status" value="1"/>
</dbReference>
<dbReference type="AlphaFoldDB" id="A0A397XRE0"/>
<comment type="similarity">
    <text evidence="1 2">Belongs to the peptidase C19 family.</text>
</comment>
<comment type="catalytic activity">
    <reaction evidence="2">
        <text>Thiol-dependent hydrolysis of ester, thioester, amide, peptide and isopeptide bonds formed by the C-terminal Gly of ubiquitin (a 76-residue protein attached to proteins as an intracellular targeting signal).</text>
        <dbReference type="EC" id="3.4.19.12"/>
    </reaction>
</comment>
<dbReference type="PROSITE" id="PS50235">
    <property type="entry name" value="USP_3"/>
    <property type="match status" value="1"/>
</dbReference>
<feature type="compositionally biased region" description="Polar residues" evidence="3">
    <location>
        <begin position="849"/>
        <end position="868"/>
    </location>
</feature>
<dbReference type="CDD" id="cd02661">
    <property type="entry name" value="Peptidase_C19E"/>
    <property type="match status" value="1"/>
</dbReference>
<dbReference type="Proteomes" id="UP000264353">
    <property type="component" value="Chromosome A10"/>
</dbReference>
<dbReference type="GO" id="GO:0006508">
    <property type="term" value="P:proteolysis"/>
    <property type="evidence" value="ECO:0007669"/>
    <property type="project" value="UniProtKB-KW"/>
</dbReference>
<dbReference type="PANTHER" id="PTHR24006:SF825">
    <property type="entry name" value="UBIQUITIN CARBOXYL-TERMINAL HYDROLASE"/>
    <property type="match status" value="1"/>
</dbReference>
<feature type="compositionally biased region" description="Low complexity" evidence="3">
    <location>
        <begin position="51"/>
        <end position="65"/>
    </location>
</feature>
<feature type="compositionally biased region" description="Polar residues" evidence="3">
    <location>
        <begin position="971"/>
        <end position="982"/>
    </location>
</feature>
<comment type="function">
    <text evidence="2">Recognizes and hydrolyzes the peptide bond at the C-terminal Gly of ubiquitin. Involved in the processing of poly-ubiquitin precursors as well as that of ubiquitinated proteins.</text>
</comment>
<reference evidence="5 6" key="1">
    <citation type="submission" date="2018-06" db="EMBL/GenBank/DDBJ databases">
        <title>WGS assembly of Brassica rapa FPsc.</title>
        <authorList>
            <person name="Bowman J."/>
            <person name="Kohchi T."/>
            <person name="Yamato K."/>
            <person name="Jenkins J."/>
            <person name="Shu S."/>
            <person name="Ishizaki K."/>
            <person name="Yamaoka S."/>
            <person name="Nishihama R."/>
            <person name="Nakamura Y."/>
            <person name="Berger F."/>
            <person name="Adam C."/>
            <person name="Aki S."/>
            <person name="Althoff F."/>
            <person name="Araki T."/>
            <person name="Arteaga-Vazquez M."/>
            <person name="Balasubrmanian S."/>
            <person name="Bauer D."/>
            <person name="Boehm C."/>
            <person name="Briginshaw L."/>
            <person name="Caballero-Perez J."/>
            <person name="Catarino B."/>
            <person name="Chen F."/>
            <person name="Chiyoda S."/>
            <person name="Chovatia M."/>
            <person name="Davies K."/>
            <person name="Delmans M."/>
            <person name="Demura T."/>
            <person name="Dierschke T."/>
            <person name="Dolan L."/>
            <person name="Dorantes-Acosta A."/>
            <person name="Eklund D."/>
            <person name="Florent S."/>
            <person name="Flores-Sandoval E."/>
            <person name="Fujiyama A."/>
            <person name="Fukuzawa H."/>
            <person name="Galik B."/>
            <person name="Grimanelli D."/>
            <person name="Grimwood J."/>
            <person name="Grossniklaus U."/>
            <person name="Hamada T."/>
            <person name="Haseloff J."/>
            <person name="Hetherington A."/>
            <person name="Higo A."/>
            <person name="Hirakawa Y."/>
            <person name="Hundley H."/>
            <person name="Ikeda Y."/>
            <person name="Inoue K."/>
            <person name="Inoue S."/>
            <person name="Ishida S."/>
            <person name="Jia Q."/>
            <person name="Kakita M."/>
            <person name="Kanazawa T."/>
            <person name="Kawai Y."/>
            <person name="Kawashima T."/>
            <person name="Kennedy M."/>
            <person name="Kinose K."/>
            <person name="Kinoshita T."/>
            <person name="Kohara Y."/>
            <person name="Koide E."/>
            <person name="Komatsu K."/>
            <person name="Kopischke S."/>
            <person name="Kubo M."/>
            <person name="Kyozuka J."/>
            <person name="Lagercrantz U."/>
            <person name="Lin S."/>
            <person name="Lindquist E."/>
            <person name="Lipzen A."/>
            <person name="Lu C."/>
            <person name="Luna E."/>
            <person name="Martienssen R."/>
            <person name="Minamino N."/>
            <person name="Mizutani M."/>
            <person name="Mizutani M."/>
            <person name="Mochizuki N."/>
            <person name="Monte I."/>
            <person name="Mosher R."/>
            <person name="Nagasaki H."/>
            <person name="Nakagami H."/>
            <person name="Naramoto S."/>
            <person name="Nishitani K."/>
            <person name="Ohtani M."/>
            <person name="Okamoto T."/>
            <person name="Okumura M."/>
            <person name="Phillips J."/>
            <person name="Pollak B."/>
            <person name="Reinders A."/>
            <person name="Roevekamp M."/>
            <person name="Sano R."/>
            <person name="Sawa S."/>
            <person name="Schmid M."/>
            <person name="Shirakawa M."/>
            <person name="Solano R."/>
            <person name="Spunde A."/>
            <person name="Suetsugu N."/>
            <person name="Sugano S."/>
            <person name="Sugiyama A."/>
            <person name="Sun R."/>
            <person name="Suzuki Y."/>
            <person name="Takenaka M."/>
            <person name="Takezawa D."/>
            <person name="Tomogane H."/>
            <person name="Tsuzuki M."/>
            <person name="Ueda T."/>
            <person name="Umeda M."/>
            <person name="Ward J."/>
            <person name="Watanabe Y."/>
            <person name="Yazaki K."/>
            <person name="Yokoyama R."/>
            <person name="Yoshitake Y."/>
            <person name="Yotsui I."/>
            <person name="Zachgo S."/>
            <person name="Schmutz J."/>
        </authorList>
    </citation>
    <scope>NUCLEOTIDE SEQUENCE [LARGE SCALE GENOMIC DNA]</scope>
    <source>
        <strain evidence="6">cv. B-3</strain>
    </source>
</reference>
<feature type="region of interest" description="Disordered" evidence="3">
    <location>
        <begin position="676"/>
        <end position="700"/>
    </location>
</feature>
<evidence type="ECO:0000256" key="1">
    <source>
        <dbReference type="ARBA" id="ARBA00009085"/>
    </source>
</evidence>
<feature type="region of interest" description="Disordered" evidence="3">
    <location>
        <begin position="457"/>
        <end position="499"/>
    </location>
</feature>
<evidence type="ECO:0000313" key="5">
    <source>
        <dbReference type="EMBL" id="RID41220.1"/>
    </source>
</evidence>
<dbReference type="SUPFAM" id="SSF54001">
    <property type="entry name" value="Cysteine proteinases"/>
    <property type="match status" value="1"/>
</dbReference>
<feature type="compositionally biased region" description="Basic and acidic residues" evidence="3">
    <location>
        <begin position="780"/>
        <end position="791"/>
    </location>
</feature>
<dbReference type="InterPro" id="IPR050164">
    <property type="entry name" value="Peptidase_C19"/>
</dbReference>
<dbReference type="FunFam" id="3.90.70.10:FF:000078">
    <property type="entry name" value="Ubiquitin carboxyl-terminal hydrolase 23"/>
    <property type="match status" value="1"/>
</dbReference>
<keyword evidence="2" id="KW-0833">Ubl conjugation pathway</keyword>
<sequence>MEIQTDQDGSRAAVSSSSASAVFRKIEFHLARKPFNGFSSRGSDFKMETLNPSSSSNNRAFSSPSVKKVDGPDSLDRDLTFTKSIRKIGAGLENLGNTCYLNSVLQCLTYTEPLAAYLQDVAHEQRCRVAGFCALCAMQRHVRIALQSTGRSLAPKYLVSNLRCVSQNFRKCRQEDAHEYMINLLECMHKCCLASGVPSESSDAYRSSLVHKIFGGSLRSQVKCAQCSHCSDKFDPFLDLSLDISRADSLQRALLRFTAVELLDNGSKVYQCERCKQKVKAVKQLTVFKAPSVLTVHLKRFEAYRSEKIDKKVEFPPAIDMKPFVSGPYEGNLKYTLYGVLVHCGGSIHSGHYYCFVRTSSGMWYSLDDNEVIQASEKTVFNQKAYMLFYVRDRQNTAPKNPVTVAKKETSKESVAVNRTSLIVSSNRNDQVNGSTVIKACSLNATVANGTTPLRACDKGSPACLTTPKDVNAKDPPSSVEGKEILEGQNGTAPVKSNDQGAPAVLIQKDKENPKDPLSSVEAKEILKMENSTAPPSESRDQGAPAVLTQNELSVVAANVTSPLRSCEQGAPAVLTPKDLNAKETQTNPPSSVERKENLERPCDVGAPVVLTQKDLINNNKTLQKEESLPQANGEGSLVKEDSKAACTMMPGKASPLLDDSTNTQILVNLPTSLGKAENSVDEKKSANNLNESDTSLKVKNDNSPMEEAVLDNQTLVHQSDESATESIKQTSVEETFTTPRKTRKRNMKTVQVGLSSFKLALGVRKKRGRSRTLAVKGTSESKKRATDLERSTPLITSKAASSGSAYKHGKGKSVSVDNERIMTSNGNMLLASPIVELKERTNQNGAVLASDQQQPLKSSDLSEASQNAKRKRDNSKEEQILSQKEQVTILTRGLPETVVAKWDEEVSASKKMGSSEGTRIGYVADEWDEEYDRGKKKKIRIKEEMYVGPNPFQAFASKKQQTDTKKKWSQGRNTAKTGFRI</sequence>
<dbReference type="EC" id="3.4.19.12" evidence="2"/>
<evidence type="ECO:0000313" key="6">
    <source>
        <dbReference type="Proteomes" id="UP000264353"/>
    </source>
</evidence>
<dbReference type="InterPro" id="IPR038765">
    <property type="entry name" value="Papain-like_cys_pep_sf"/>
</dbReference>
<protein>
    <recommendedName>
        <fullName evidence="2">Ubiquitin carboxyl-terminal hydrolase</fullName>
        <ecNumber evidence="2">3.4.19.12</ecNumber>
    </recommendedName>
</protein>
<feature type="region of interest" description="Disordered" evidence="3">
    <location>
        <begin position="849"/>
        <end position="881"/>
    </location>
</feature>